<accession>A0AAV4T5F5</accession>
<dbReference type="Proteomes" id="UP001054945">
    <property type="component" value="Unassembled WGS sequence"/>
</dbReference>
<name>A0AAV4T5F5_CAEEX</name>
<gene>
    <name evidence="1" type="ORF">CEXT_735491</name>
</gene>
<protein>
    <submittedName>
        <fullName evidence="1">Uncharacterized protein</fullName>
    </submittedName>
</protein>
<evidence type="ECO:0000313" key="1">
    <source>
        <dbReference type="EMBL" id="GIY40511.1"/>
    </source>
</evidence>
<dbReference type="AlphaFoldDB" id="A0AAV4T5F5"/>
<reference evidence="1 2" key="1">
    <citation type="submission" date="2021-06" db="EMBL/GenBank/DDBJ databases">
        <title>Caerostris extrusa draft genome.</title>
        <authorList>
            <person name="Kono N."/>
            <person name="Arakawa K."/>
        </authorList>
    </citation>
    <scope>NUCLEOTIDE SEQUENCE [LARGE SCALE GENOMIC DNA]</scope>
</reference>
<comment type="caution">
    <text evidence="1">The sequence shown here is derived from an EMBL/GenBank/DDBJ whole genome shotgun (WGS) entry which is preliminary data.</text>
</comment>
<proteinExistence type="predicted"/>
<evidence type="ECO:0000313" key="2">
    <source>
        <dbReference type="Proteomes" id="UP001054945"/>
    </source>
</evidence>
<dbReference type="EMBL" id="BPLR01010622">
    <property type="protein sequence ID" value="GIY40511.1"/>
    <property type="molecule type" value="Genomic_DNA"/>
</dbReference>
<keyword evidence="2" id="KW-1185">Reference proteome</keyword>
<organism evidence="1 2">
    <name type="scientific">Caerostris extrusa</name>
    <name type="common">Bark spider</name>
    <name type="synonym">Caerostris bankana</name>
    <dbReference type="NCBI Taxonomy" id="172846"/>
    <lineage>
        <taxon>Eukaryota</taxon>
        <taxon>Metazoa</taxon>
        <taxon>Ecdysozoa</taxon>
        <taxon>Arthropoda</taxon>
        <taxon>Chelicerata</taxon>
        <taxon>Arachnida</taxon>
        <taxon>Araneae</taxon>
        <taxon>Araneomorphae</taxon>
        <taxon>Entelegynae</taxon>
        <taxon>Araneoidea</taxon>
        <taxon>Araneidae</taxon>
        <taxon>Caerostris</taxon>
    </lineage>
</organism>
<sequence length="67" mass="7943">MLVRFFESEFQLNCIERIRTAALSLRFEMKGRRISQRAFNRHSSPDRERIEWDTLGLLSSPREACIA</sequence>